<proteinExistence type="inferred from homology"/>
<evidence type="ECO:0000259" key="6">
    <source>
        <dbReference type="Pfam" id="PF08281"/>
    </source>
</evidence>
<evidence type="ECO:0000256" key="5">
    <source>
        <dbReference type="ARBA" id="ARBA00023163"/>
    </source>
</evidence>
<protein>
    <submittedName>
        <fullName evidence="7">RNA polymerase, sigma-24 subunit, ECF subfamily</fullName>
    </submittedName>
</protein>
<dbReference type="SUPFAM" id="SSF88946">
    <property type="entry name" value="Sigma2 domain of RNA polymerase sigma factors"/>
    <property type="match status" value="1"/>
</dbReference>
<accession>E6UH56</accession>
<evidence type="ECO:0000256" key="4">
    <source>
        <dbReference type="ARBA" id="ARBA00023125"/>
    </source>
</evidence>
<dbReference type="OrthoDB" id="9808901at2"/>
<dbReference type="Proteomes" id="UP000006919">
    <property type="component" value="Chromosome"/>
</dbReference>
<dbReference type="PANTHER" id="PTHR43133">
    <property type="entry name" value="RNA POLYMERASE ECF-TYPE SIGMA FACTO"/>
    <property type="match status" value="1"/>
</dbReference>
<comment type="similarity">
    <text evidence="1">Belongs to the sigma-70 factor family. ECF subfamily.</text>
</comment>
<keyword evidence="2" id="KW-0805">Transcription regulation</keyword>
<dbReference type="Gene3D" id="1.10.10.10">
    <property type="entry name" value="Winged helix-like DNA-binding domain superfamily/Winged helix DNA-binding domain"/>
    <property type="match status" value="1"/>
</dbReference>
<dbReference type="GO" id="GO:0006352">
    <property type="term" value="P:DNA-templated transcription initiation"/>
    <property type="evidence" value="ECO:0007669"/>
    <property type="project" value="InterPro"/>
</dbReference>
<dbReference type="InterPro" id="IPR013324">
    <property type="entry name" value="RNA_pol_sigma_r3/r4-like"/>
</dbReference>
<dbReference type="RefSeq" id="WP_013498213.1">
    <property type="nucleotide sequence ID" value="NC_014833.1"/>
</dbReference>
<feature type="domain" description="RNA polymerase sigma factor 70 region 4 type 2" evidence="6">
    <location>
        <begin position="123"/>
        <end position="175"/>
    </location>
</feature>
<sequence length="185" mass="22031">MEDQQIIEMYLQRNENAVVHTERKYTKYCRTIAKHILHIPEDADEAINETWLAAWNSIPPHIPECLQTFLGKLTRNISLKRVRSDKAIKRGADEVRVIYDEVAEWLRSDQNVEQQVSEQALAEEIEHFLENISDTERNLFVRRYWYMQSISEIAENHGFSESKVKSMLFRTRKKLYAKLKKENYL</sequence>
<dbReference type="InterPro" id="IPR013249">
    <property type="entry name" value="RNA_pol_sigma70_r4_t2"/>
</dbReference>
<gene>
    <name evidence="7" type="ordered locus">Rumal_1547</name>
</gene>
<dbReference type="SUPFAM" id="SSF88659">
    <property type="entry name" value="Sigma3 and sigma4 domains of RNA polymerase sigma factors"/>
    <property type="match status" value="1"/>
</dbReference>
<evidence type="ECO:0000256" key="3">
    <source>
        <dbReference type="ARBA" id="ARBA00023082"/>
    </source>
</evidence>
<dbReference type="eggNOG" id="COG1595">
    <property type="taxonomic scope" value="Bacteria"/>
</dbReference>
<evidence type="ECO:0000256" key="1">
    <source>
        <dbReference type="ARBA" id="ARBA00010641"/>
    </source>
</evidence>
<dbReference type="NCBIfam" id="TIGR02937">
    <property type="entry name" value="sigma70-ECF"/>
    <property type="match status" value="1"/>
</dbReference>
<dbReference type="GO" id="GO:0016987">
    <property type="term" value="F:sigma factor activity"/>
    <property type="evidence" value="ECO:0007669"/>
    <property type="project" value="UniProtKB-KW"/>
</dbReference>
<dbReference type="PANTHER" id="PTHR43133:SF8">
    <property type="entry name" value="RNA POLYMERASE SIGMA FACTOR HI_1459-RELATED"/>
    <property type="match status" value="1"/>
</dbReference>
<dbReference type="KEGG" id="ral:Rumal_1547"/>
<keyword evidence="4" id="KW-0238">DNA-binding</keyword>
<keyword evidence="3" id="KW-0731">Sigma factor</keyword>
<dbReference type="InterPro" id="IPR036388">
    <property type="entry name" value="WH-like_DNA-bd_sf"/>
</dbReference>
<dbReference type="STRING" id="697329.Rumal_1547"/>
<evidence type="ECO:0000313" key="7">
    <source>
        <dbReference type="EMBL" id="ADU22048.1"/>
    </source>
</evidence>
<dbReference type="Gene3D" id="1.10.1740.10">
    <property type="match status" value="1"/>
</dbReference>
<dbReference type="GO" id="GO:0003677">
    <property type="term" value="F:DNA binding"/>
    <property type="evidence" value="ECO:0007669"/>
    <property type="project" value="UniProtKB-KW"/>
</dbReference>
<dbReference type="HOGENOM" id="CLU_047691_9_7_9"/>
<organism evidence="7 8">
    <name type="scientific">Ruminococcus albus (strain ATCC 27210 / DSM 20455 / JCM 14654 / NCDO 2250 / 7)</name>
    <dbReference type="NCBI Taxonomy" id="697329"/>
    <lineage>
        <taxon>Bacteria</taxon>
        <taxon>Bacillati</taxon>
        <taxon>Bacillota</taxon>
        <taxon>Clostridia</taxon>
        <taxon>Eubacteriales</taxon>
        <taxon>Oscillospiraceae</taxon>
        <taxon>Ruminococcus</taxon>
    </lineage>
</organism>
<dbReference type="EMBL" id="CP002403">
    <property type="protein sequence ID" value="ADU22048.1"/>
    <property type="molecule type" value="Genomic_DNA"/>
</dbReference>
<evidence type="ECO:0000256" key="2">
    <source>
        <dbReference type="ARBA" id="ARBA00023015"/>
    </source>
</evidence>
<dbReference type="InterPro" id="IPR014284">
    <property type="entry name" value="RNA_pol_sigma-70_dom"/>
</dbReference>
<name>E6UH56_RUMA7</name>
<reference evidence="7 8" key="1">
    <citation type="journal article" date="2011" name="J. Bacteriol.">
        <title>Complete genome of the cellulolytic ruminal bacterium Ruminococcus albus 7.</title>
        <authorList>
            <person name="Suen G."/>
            <person name="Stevenson D.M."/>
            <person name="Bruce D.C."/>
            <person name="Chertkov O."/>
            <person name="Copeland A."/>
            <person name="Cheng J.F."/>
            <person name="Detter C."/>
            <person name="Detter J.C."/>
            <person name="Goodwin L.A."/>
            <person name="Han C.S."/>
            <person name="Hauser L.J."/>
            <person name="Ivanova N.N."/>
            <person name="Kyrpides N.C."/>
            <person name="Land M.L."/>
            <person name="Lapidus A."/>
            <person name="Lucas S."/>
            <person name="Ovchinnikova G."/>
            <person name="Pitluck S."/>
            <person name="Tapia R."/>
            <person name="Woyke T."/>
            <person name="Boyum J."/>
            <person name="Mead D."/>
            <person name="Weimer P.J."/>
        </authorList>
    </citation>
    <scope>NUCLEOTIDE SEQUENCE [LARGE SCALE GENOMIC DNA]</scope>
    <source>
        <strain evidence="8">ATCC 27210 / DSM 20455 / JCM 14654 / NCDO 2250 / 7</strain>
    </source>
</reference>
<dbReference type="InterPro" id="IPR013325">
    <property type="entry name" value="RNA_pol_sigma_r2"/>
</dbReference>
<keyword evidence="5" id="KW-0804">Transcription</keyword>
<dbReference type="AlphaFoldDB" id="E6UH56"/>
<dbReference type="Pfam" id="PF08281">
    <property type="entry name" value="Sigma70_r4_2"/>
    <property type="match status" value="1"/>
</dbReference>
<evidence type="ECO:0000313" key="8">
    <source>
        <dbReference type="Proteomes" id="UP000006919"/>
    </source>
</evidence>
<dbReference type="InterPro" id="IPR039425">
    <property type="entry name" value="RNA_pol_sigma-70-like"/>
</dbReference>